<organism evidence="1 2">
    <name type="scientific">Sphingobium jiangsuense</name>
    <dbReference type="NCBI Taxonomy" id="870476"/>
    <lineage>
        <taxon>Bacteria</taxon>
        <taxon>Pseudomonadati</taxon>
        <taxon>Pseudomonadota</taxon>
        <taxon>Alphaproteobacteria</taxon>
        <taxon>Sphingomonadales</taxon>
        <taxon>Sphingomonadaceae</taxon>
        <taxon>Sphingobium</taxon>
    </lineage>
</organism>
<name>A0A7W6BK88_9SPHN</name>
<keyword evidence="2" id="KW-1185">Reference proteome</keyword>
<evidence type="ECO:0000313" key="1">
    <source>
        <dbReference type="EMBL" id="MBB3928591.1"/>
    </source>
</evidence>
<sequence length="131" mass="14269">MIETYLADYDFNLPIEDAVADPDLPAVRARLASLARGEGLDGGYYEAQELAEAFLEAAREANAGNEDPDSPARVRLSDILDRAGDYQGVLFDEVAALPLADAAAHLCWLAELMRGRADMYRPVMAARALVR</sequence>
<dbReference type="RefSeq" id="WP_188073866.1">
    <property type="nucleotide sequence ID" value="NZ_BSPS01000041.1"/>
</dbReference>
<dbReference type="EMBL" id="JACIDT010000028">
    <property type="protein sequence ID" value="MBB3928591.1"/>
    <property type="molecule type" value="Genomic_DNA"/>
</dbReference>
<protein>
    <submittedName>
        <fullName evidence="1">Uncharacterized protein</fullName>
    </submittedName>
</protein>
<comment type="caution">
    <text evidence="1">The sequence shown here is derived from an EMBL/GenBank/DDBJ whole genome shotgun (WGS) entry which is preliminary data.</text>
</comment>
<dbReference type="AlphaFoldDB" id="A0A7W6BK88"/>
<dbReference type="Proteomes" id="UP000571950">
    <property type="component" value="Unassembled WGS sequence"/>
</dbReference>
<evidence type="ECO:0000313" key="2">
    <source>
        <dbReference type="Proteomes" id="UP000571950"/>
    </source>
</evidence>
<proteinExistence type="predicted"/>
<accession>A0A7W6BK88</accession>
<gene>
    <name evidence="1" type="ORF">GGR43_004336</name>
</gene>
<reference evidence="1 2" key="1">
    <citation type="submission" date="2020-08" db="EMBL/GenBank/DDBJ databases">
        <title>Genomic Encyclopedia of Type Strains, Phase IV (KMG-IV): sequencing the most valuable type-strain genomes for metagenomic binning, comparative biology and taxonomic classification.</title>
        <authorList>
            <person name="Goeker M."/>
        </authorList>
    </citation>
    <scope>NUCLEOTIDE SEQUENCE [LARGE SCALE GENOMIC DNA]</scope>
    <source>
        <strain evidence="1 2">DSM 26189</strain>
    </source>
</reference>